<dbReference type="InterPro" id="IPR007404">
    <property type="entry name" value="YdjM-like"/>
</dbReference>
<evidence type="ECO:0000313" key="2">
    <source>
        <dbReference type="Proteomes" id="UP000238589"/>
    </source>
</evidence>
<dbReference type="RefSeq" id="WP_105749225.1">
    <property type="nucleotide sequence ID" value="NZ_PVLQ01000064.1"/>
</dbReference>
<organism evidence="1 2">
    <name type="scientific">Malikia granosa</name>
    <dbReference type="NCBI Taxonomy" id="263067"/>
    <lineage>
        <taxon>Bacteria</taxon>
        <taxon>Pseudomonadati</taxon>
        <taxon>Pseudomonadota</taxon>
        <taxon>Betaproteobacteria</taxon>
        <taxon>Burkholderiales</taxon>
        <taxon>Comamonadaceae</taxon>
        <taxon>Malikia</taxon>
    </lineage>
</organism>
<gene>
    <name evidence="1" type="ORF">C6P64_14265</name>
</gene>
<name>A0A2S9K213_9BURK</name>
<sequence>MTLTGHRASSLGAAAIAYSIAHAYHGQPWLAAALAIPGATAPDWLEIAWFKHGIRHSLIPHRTWTHWLLLWGALYSWALLSLPQQPWASAWLGFAVGGLLHLVMDLPNPSGIRFLHPFRQRVTLNWWRGDQMVAPMVLFSWAAGAWSLQWAGLVSWSWPLQLQSWLLQVWDLSLQRLRA</sequence>
<dbReference type="OrthoDB" id="6163946at2"/>
<dbReference type="AlphaFoldDB" id="A0A2S9K213"/>
<comment type="caution">
    <text evidence="1">The sequence shown here is derived from an EMBL/GenBank/DDBJ whole genome shotgun (WGS) entry which is preliminary data.</text>
</comment>
<protein>
    <recommendedName>
        <fullName evidence="3">Metal-dependent hydrolase</fullName>
    </recommendedName>
</protein>
<dbReference type="Proteomes" id="UP000238589">
    <property type="component" value="Unassembled WGS sequence"/>
</dbReference>
<proteinExistence type="predicted"/>
<evidence type="ECO:0000313" key="1">
    <source>
        <dbReference type="EMBL" id="PRD64506.1"/>
    </source>
</evidence>
<accession>A0A2S9K213</accession>
<dbReference type="EMBL" id="PVLQ01000064">
    <property type="protein sequence ID" value="PRD64506.1"/>
    <property type="molecule type" value="Genomic_DNA"/>
</dbReference>
<dbReference type="Pfam" id="PF04307">
    <property type="entry name" value="YdjM"/>
    <property type="match status" value="1"/>
</dbReference>
<evidence type="ECO:0008006" key="3">
    <source>
        <dbReference type="Google" id="ProtNLM"/>
    </source>
</evidence>
<keyword evidence="2" id="KW-1185">Reference proteome</keyword>
<reference evidence="1 2" key="1">
    <citation type="submission" date="2018-03" db="EMBL/GenBank/DDBJ databases">
        <title>Comparative genomics illustrates the genes involved in a hyperalkaliphilic mechanisms of Serpentinomonas isolated from highly-alkaline calcium-rich serpentinized springs.</title>
        <authorList>
            <person name="Suzuki S."/>
            <person name="Ishii S."/>
            <person name="Walworth N."/>
            <person name="Bird L."/>
            <person name="Kuenen J.G."/>
            <person name="Nealson K.H."/>
        </authorList>
    </citation>
    <scope>NUCLEOTIDE SEQUENCE [LARGE SCALE GENOMIC DNA]</scope>
    <source>
        <strain evidence="1 2">P1</strain>
    </source>
</reference>